<proteinExistence type="predicted"/>
<reference evidence="1" key="2">
    <citation type="journal article" date="2021" name="World Allergy Organ. J.">
        <title>Chromosome-level assembly of Dermatophagoides farinae genome and transcriptome reveals two novel allergens Der f 37 and Der f 39.</title>
        <authorList>
            <person name="Chen J."/>
            <person name="Cai Z."/>
            <person name="Fan D."/>
            <person name="Hu J."/>
            <person name="Hou Y."/>
            <person name="He Y."/>
            <person name="Zhang Z."/>
            <person name="Zhao Z."/>
            <person name="Gao P."/>
            <person name="Hu W."/>
            <person name="Sun J."/>
            <person name="Li J."/>
            <person name="Ji K."/>
        </authorList>
    </citation>
    <scope>NUCLEOTIDE SEQUENCE</scope>
    <source>
        <strain evidence="1">JKM2019</strain>
    </source>
</reference>
<organism evidence="1">
    <name type="scientific">Dermatophagoides farinae</name>
    <name type="common">American house dust mite</name>
    <dbReference type="NCBI Taxonomy" id="6954"/>
    <lineage>
        <taxon>Eukaryota</taxon>
        <taxon>Metazoa</taxon>
        <taxon>Ecdysozoa</taxon>
        <taxon>Arthropoda</taxon>
        <taxon>Chelicerata</taxon>
        <taxon>Arachnida</taxon>
        <taxon>Acari</taxon>
        <taxon>Acariformes</taxon>
        <taxon>Sarcoptiformes</taxon>
        <taxon>Astigmata</taxon>
        <taxon>Psoroptidia</taxon>
        <taxon>Analgoidea</taxon>
        <taxon>Pyroglyphidae</taxon>
        <taxon>Dermatophagoidinae</taxon>
        <taxon>Dermatophagoides</taxon>
    </lineage>
</organism>
<name>A0A9D4SEP3_DERFA</name>
<dbReference type="EMBL" id="SDOV01000007">
    <property type="protein sequence ID" value="KAH7638946.1"/>
    <property type="molecule type" value="Genomic_DNA"/>
</dbReference>
<gene>
    <name evidence="1" type="ORF">HUG17_2979</name>
</gene>
<accession>A0A9D4SEP3</accession>
<evidence type="ECO:0000313" key="1">
    <source>
        <dbReference type="EMBL" id="KAH7638946.1"/>
    </source>
</evidence>
<reference evidence="1" key="1">
    <citation type="submission" date="2020-06" db="EMBL/GenBank/DDBJ databases">
        <authorList>
            <person name="Ji K."/>
            <person name="Li J."/>
        </authorList>
    </citation>
    <scope>NUCLEOTIDE SEQUENCE</scope>
    <source>
        <strain evidence="1">JKM2019</strain>
        <tissue evidence="1">Whole body</tissue>
    </source>
</reference>
<comment type="caution">
    <text evidence="1">The sequence shown here is derived from an EMBL/GenBank/DDBJ whole genome shotgun (WGS) entry which is preliminary data.</text>
</comment>
<sequence length="315" mass="36406">MALYLTFPHIPLKMRLKQRNIFMVMLVNRKEMKDAGYNLNDIFKPMINDMKLAMSEGIAINSTENQKFTISISALCGDNKGIYEFLGIIIHILMFINKLTQVLIILGYNTAFQARSFICRVCGAKGSKNELGTCNEIIDFKADLYILTNICYQKAWKDDEAVKKISDKKFGLANYCVFNDLPNICISDLAPIGLKYEFFLRFGEIIAEIKNDFDTNKTAFELYSNAKEFALLTHSFALNQDEILKLKQCAKNIVDTYAKIPGCKVTPKFHNILHYWENALEFGPIYRHSSYKYERFHQLNKRSFSTSKNMRDFTN</sequence>
<dbReference type="Proteomes" id="UP000828236">
    <property type="component" value="Unassembled WGS sequence"/>
</dbReference>
<dbReference type="AlphaFoldDB" id="A0A9D4SEP3"/>
<protein>
    <submittedName>
        <fullName evidence="1">Uncharacterized protein</fullName>
    </submittedName>
</protein>